<proteinExistence type="predicted"/>
<dbReference type="Proteomes" id="UP000259683">
    <property type="component" value="Segment"/>
</dbReference>
<protein>
    <submittedName>
        <fullName evidence="1">Uncharacterized protein</fullName>
    </submittedName>
</protein>
<name>A0A385EGG9_9CAUD</name>
<reference evidence="1" key="1">
    <citation type="submission" date="2018-07" db="EMBL/GenBank/DDBJ databases">
        <authorList>
            <person name="Wilson K.M."/>
            <person name="Ely B."/>
        </authorList>
    </citation>
    <scope>NUCLEOTIDE SEQUENCE</scope>
</reference>
<evidence type="ECO:0000313" key="2">
    <source>
        <dbReference type="Proteomes" id="UP000259683"/>
    </source>
</evidence>
<dbReference type="EMBL" id="MH588547">
    <property type="protein sequence ID" value="AXQ70052.1"/>
    <property type="molecule type" value="Genomic_DNA"/>
</dbReference>
<sequence>MKTADLGQGWYANANDDGSFTIRNPDKGQRINMTGEEAKRFVALYREAEAEVAGKAD</sequence>
<reference evidence="1" key="2">
    <citation type="submission" date="2021-07" db="EMBL/GenBank/DDBJ databases">
        <title>Giant CbK-like Caulobacter bacteriophages have genetically divergent genomes.</title>
        <authorList>
            <person name="Wilson K."/>
            <person name="Ely B."/>
        </authorList>
    </citation>
    <scope>NUCLEOTIDE SEQUENCE</scope>
</reference>
<keyword evidence="2" id="KW-1185">Reference proteome</keyword>
<organism evidence="1 2">
    <name type="scientific">Caulobacter phage CcrSC</name>
    <dbReference type="NCBI Taxonomy" id="2283272"/>
    <lineage>
        <taxon>Viruses</taxon>
        <taxon>Duplodnaviria</taxon>
        <taxon>Heunggongvirae</taxon>
        <taxon>Uroviricota</taxon>
        <taxon>Caudoviricetes</taxon>
        <taxon>Jeanschmidtviridae</taxon>
        <taxon>Bertelyvirus</taxon>
        <taxon>Bertelyvirus SC</taxon>
    </lineage>
</organism>
<evidence type="ECO:0000313" key="1">
    <source>
        <dbReference type="EMBL" id="AXQ70052.1"/>
    </source>
</evidence>
<accession>A0A385EGG9</accession>
<gene>
    <name evidence="1" type="ORF">CcrSC_gp470</name>
</gene>